<dbReference type="Proteomes" id="UP001188597">
    <property type="component" value="Unassembled WGS sequence"/>
</dbReference>
<dbReference type="PANTHER" id="PTHR37696:SF1">
    <property type="entry name" value="ADENYLOSUCCINATE SYNTHETASE-RELATED"/>
    <property type="match status" value="1"/>
</dbReference>
<sequence>MVKTLRSCAGYGTLFSPVTEWWVLVWETARTGGESVFGSQRKEANKGSKEKEERQEVMMNSKTDKIVRRTTMGATVTAAYFLLTADYGPEPNVLDPIKRAIESGEQSVKEFFFGREKGSQETKTAKLGLVEVMMAHELWSTLLTGILDKES</sequence>
<evidence type="ECO:0000313" key="2">
    <source>
        <dbReference type="EMBL" id="KAK3010354.1"/>
    </source>
</evidence>
<comment type="caution">
    <text evidence="2">The sequence shown here is derived from an EMBL/GenBank/DDBJ whole genome shotgun (WGS) entry which is preliminary data.</text>
</comment>
<proteinExistence type="predicted"/>
<accession>A0AA88VNF4</accession>
<feature type="region of interest" description="Disordered" evidence="1">
    <location>
        <begin position="37"/>
        <end position="59"/>
    </location>
</feature>
<dbReference type="AlphaFoldDB" id="A0AA88VNF4"/>
<evidence type="ECO:0000256" key="1">
    <source>
        <dbReference type="SAM" id="MobiDB-lite"/>
    </source>
</evidence>
<dbReference type="EMBL" id="JAVXUP010001551">
    <property type="protein sequence ID" value="KAK3010354.1"/>
    <property type="molecule type" value="Genomic_DNA"/>
</dbReference>
<name>A0AA88VNF4_9ASTE</name>
<protein>
    <submittedName>
        <fullName evidence="2">Uncharacterized protein</fullName>
    </submittedName>
</protein>
<evidence type="ECO:0000313" key="3">
    <source>
        <dbReference type="Proteomes" id="UP001188597"/>
    </source>
</evidence>
<feature type="compositionally biased region" description="Basic and acidic residues" evidence="1">
    <location>
        <begin position="40"/>
        <end position="59"/>
    </location>
</feature>
<gene>
    <name evidence="2" type="ORF">RJ639_010633</name>
</gene>
<organism evidence="2 3">
    <name type="scientific">Escallonia herrerae</name>
    <dbReference type="NCBI Taxonomy" id="1293975"/>
    <lineage>
        <taxon>Eukaryota</taxon>
        <taxon>Viridiplantae</taxon>
        <taxon>Streptophyta</taxon>
        <taxon>Embryophyta</taxon>
        <taxon>Tracheophyta</taxon>
        <taxon>Spermatophyta</taxon>
        <taxon>Magnoliopsida</taxon>
        <taxon>eudicotyledons</taxon>
        <taxon>Gunneridae</taxon>
        <taxon>Pentapetalae</taxon>
        <taxon>asterids</taxon>
        <taxon>campanulids</taxon>
        <taxon>Escalloniales</taxon>
        <taxon>Escalloniaceae</taxon>
        <taxon>Escallonia</taxon>
    </lineage>
</organism>
<reference evidence="2" key="1">
    <citation type="submission" date="2022-12" db="EMBL/GenBank/DDBJ databases">
        <title>Draft genome assemblies for two species of Escallonia (Escalloniales).</title>
        <authorList>
            <person name="Chanderbali A."/>
            <person name="Dervinis C."/>
            <person name="Anghel I."/>
            <person name="Soltis D."/>
            <person name="Soltis P."/>
            <person name="Zapata F."/>
        </authorList>
    </citation>
    <scope>NUCLEOTIDE SEQUENCE</scope>
    <source>
        <strain evidence="2">UCBG64.0493</strain>
        <tissue evidence="2">Leaf</tissue>
    </source>
</reference>
<keyword evidence="3" id="KW-1185">Reference proteome</keyword>
<dbReference type="PANTHER" id="PTHR37696">
    <property type="entry name" value="ADENYLOSUCCINATE SYNTHETASE-RELATED"/>
    <property type="match status" value="1"/>
</dbReference>